<evidence type="ECO:0000256" key="1">
    <source>
        <dbReference type="SAM" id="MobiDB-lite"/>
    </source>
</evidence>
<reference evidence="3" key="1">
    <citation type="submission" date="2018-09" db="EMBL/GenBank/DDBJ databases">
        <authorList>
            <person name="Livingstone P.G."/>
            <person name="Whitworth D.E."/>
        </authorList>
    </citation>
    <scope>NUCLEOTIDE SEQUENCE [LARGE SCALE GENOMIC DNA]</scope>
    <source>
        <strain evidence="3">CA051B</strain>
    </source>
</reference>
<dbReference type="AlphaFoldDB" id="A0A3A8NXD7"/>
<evidence type="ECO:0000313" key="2">
    <source>
        <dbReference type="EMBL" id="RKH44144.1"/>
    </source>
</evidence>
<evidence type="ECO:0000313" key="3">
    <source>
        <dbReference type="Proteomes" id="UP000272888"/>
    </source>
</evidence>
<dbReference type="Proteomes" id="UP000272888">
    <property type="component" value="Unassembled WGS sequence"/>
</dbReference>
<accession>A0A3A8NXD7</accession>
<sequence>MSRLTVKHVTRDHEPFGDDHDEVFREGTLVARFSHDDRGDETRIVFVGGCRAGWAARRCRASRISGTQRSPARGGAGRRSQPTSFPG</sequence>
<feature type="region of interest" description="Disordered" evidence="1">
    <location>
        <begin position="1"/>
        <end position="20"/>
    </location>
</feature>
<name>A0A3A8NXD7_9BACT</name>
<comment type="caution">
    <text evidence="2">The sequence shown here is derived from an EMBL/GenBank/DDBJ whole genome shotgun (WGS) entry which is preliminary data.</text>
</comment>
<feature type="region of interest" description="Disordered" evidence="1">
    <location>
        <begin position="60"/>
        <end position="87"/>
    </location>
</feature>
<keyword evidence="3" id="KW-1185">Reference proteome</keyword>
<proteinExistence type="predicted"/>
<protein>
    <submittedName>
        <fullName evidence="2">Uncharacterized protein</fullName>
    </submittedName>
</protein>
<feature type="compositionally biased region" description="Basic and acidic residues" evidence="1">
    <location>
        <begin position="9"/>
        <end position="20"/>
    </location>
</feature>
<feature type="compositionally biased region" description="Low complexity" evidence="1">
    <location>
        <begin position="68"/>
        <end position="87"/>
    </location>
</feature>
<organism evidence="2 3">
    <name type="scientific">Corallococcus llansteffanensis</name>
    <dbReference type="NCBI Taxonomy" id="2316731"/>
    <lineage>
        <taxon>Bacteria</taxon>
        <taxon>Pseudomonadati</taxon>
        <taxon>Myxococcota</taxon>
        <taxon>Myxococcia</taxon>
        <taxon>Myxococcales</taxon>
        <taxon>Cystobacterineae</taxon>
        <taxon>Myxococcaceae</taxon>
        <taxon>Corallococcus</taxon>
    </lineage>
</organism>
<dbReference type="EMBL" id="RAWB01000614">
    <property type="protein sequence ID" value="RKH44144.1"/>
    <property type="molecule type" value="Genomic_DNA"/>
</dbReference>
<gene>
    <name evidence="2" type="ORF">D7V93_36465</name>
</gene>